<dbReference type="InterPro" id="IPR012349">
    <property type="entry name" value="Split_barrel_FMN-bd"/>
</dbReference>
<dbReference type="PANTHER" id="PTHR34071">
    <property type="entry name" value="5-NITROIMIDAZOLE ANTIBIOTICS RESISTANCE PROTEIN, NIMA-FAMILY-RELATED PROTEIN-RELATED"/>
    <property type="match status" value="1"/>
</dbReference>
<dbReference type="Gene3D" id="2.30.110.10">
    <property type="entry name" value="Electron Transport, Fmn-binding Protein, Chain A"/>
    <property type="match status" value="1"/>
</dbReference>
<dbReference type="PANTHER" id="PTHR34071:SF2">
    <property type="entry name" value="FLAVIN-NUCLEOTIDE-BINDING PROTEIN"/>
    <property type="match status" value="1"/>
</dbReference>
<organism evidence="1 2">
    <name type="scientific">Adhaeribacter rhizoryzae</name>
    <dbReference type="NCBI Taxonomy" id="2607907"/>
    <lineage>
        <taxon>Bacteria</taxon>
        <taxon>Pseudomonadati</taxon>
        <taxon>Bacteroidota</taxon>
        <taxon>Cytophagia</taxon>
        <taxon>Cytophagales</taxon>
        <taxon>Hymenobacteraceae</taxon>
        <taxon>Adhaeribacter</taxon>
    </lineage>
</organism>
<gene>
    <name evidence="1" type="ORF">F0145_23450</name>
</gene>
<dbReference type="EMBL" id="VWSF01000029">
    <property type="protein sequence ID" value="KAA5539949.1"/>
    <property type="molecule type" value="Genomic_DNA"/>
</dbReference>
<accession>A0A5M6D2P9</accession>
<sequence length="149" mass="16992">MLGELNQTQIDYVLRSQAVGRLGCCAGGQVYIVPITYVYEDPYIYGHTKEGLKVNMMRKNPHVCFEVDIIQNLANWQSVILQGEYEELSGQENQQALEIIKSRITPLLSSEFILPAASPDIHHSITASRLVRVSYRILINHKTGRYEKR</sequence>
<name>A0A5M6D2P9_9BACT</name>
<evidence type="ECO:0000313" key="1">
    <source>
        <dbReference type="EMBL" id="KAA5539949.1"/>
    </source>
</evidence>
<dbReference type="RefSeq" id="WP_150092618.1">
    <property type="nucleotide sequence ID" value="NZ_VWSF01000029.1"/>
</dbReference>
<dbReference type="AlphaFoldDB" id="A0A5M6D2P9"/>
<dbReference type="SUPFAM" id="SSF50475">
    <property type="entry name" value="FMN-binding split barrel"/>
    <property type="match status" value="1"/>
</dbReference>
<comment type="caution">
    <text evidence="1">The sequence shown here is derived from an EMBL/GenBank/DDBJ whole genome shotgun (WGS) entry which is preliminary data.</text>
</comment>
<dbReference type="Pfam" id="PF12900">
    <property type="entry name" value="Pyridox_ox_2"/>
    <property type="match status" value="1"/>
</dbReference>
<keyword evidence="2" id="KW-1185">Reference proteome</keyword>
<evidence type="ECO:0000313" key="2">
    <source>
        <dbReference type="Proteomes" id="UP000323426"/>
    </source>
</evidence>
<reference evidence="1 2" key="1">
    <citation type="submission" date="2019-09" db="EMBL/GenBank/DDBJ databases">
        <title>Genome sequence and assembly of Adhaeribacter sp.</title>
        <authorList>
            <person name="Chhetri G."/>
        </authorList>
    </citation>
    <scope>NUCLEOTIDE SEQUENCE [LARGE SCALE GENOMIC DNA]</scope>
    <source>
        <strain evidence="1 2">DK36</strain>
    </source>
</reference>
<protein>
    <submittedName>
        <fullName evidence="1">Pyridoxamine 5'-phosphate oxidase family protein</fullName>
    </submittedName>
</protein>
<dbReference type="Proteomes" id="UP000323426">
    <property type="component" value="Unassembled WGS sequence"/>
</dbReference>
<dbReference type="InterPro" id="IPR024747">
    <property type="entry name" value="Pyridox_Oxase-rel"/>
</dbReference>
<proteinExistence type="predicted"/>